<dbReference type="RefSeq" id="WP_142902196.1">
    <property type="nucleotide sequence ID" value="NZ_ML660087.1"/>
</dbReference>
<accession>A0A545U995</accession>
<dbReference type="SUPFAM" id="SSF53187">
    <property type="entry name" value="Zn-dependent exopeptidases"/>
    <property type="match status" value="1"/>
</dbReference>
<dbReference type="InterPro" id="IPR007484">
    <property type="entry name" value="Peptidase_M28"/>
</dbReference>
<name>A0A545U995_9GAMM</name>
<evidence type="ECO:0000313" key="2">
    <source>
        <dbReference type="EMBL" id="TQV86044.1"/>
    </source>
</evidence>
<reference evidence="2 3" key="1">
    <citation type="submission" date="2019-06" db="EMBL/GenBank/DDBJ databases">
        <title>Whole genome sequence for Cellvibrionaceae sp. R142.</title>
        <authorList>
            <person name="Wang G."/>
        </authorList>
    </citation>
    <scope>NUCLEOTIDE SEQUENCE [LARGE SCALE GENOMIC DNA]</scope>
    <source>
        <strain evidence="2 3">R142</strain>
    </source>
</reference>
<protein>
    <submittedName>
        <fullName evidence="2">M28 family peptidase</fullName>
    </submittedName>
</protein>
<dbReference type="Pfam" id="PF04389">
    <property type="entry name" value="Peptidase_M28"/>
    <property type="match status" value="1"/>
</dbReference>
<evidence type="ECO:0000259" key="1">
    <source>
        <dbReference type="Pfam" id="PF04389"/>
    </source>
</evidence>
<keyword evidence="3" id="KW-1185">Reference proteome</keyword>
<evidence type="ECO:0000313" key="3">
    <source>
        <dbReference type="Proteomes" id="UP000319732"/>
    </source>
</evidence>
<dbReference type="Gene3D" id="3.50.30.30">
    <property type="match status" value="1"/>
</dbReference>
<comment type="caution">
    <text evidence="2">The sequence shown here is derived from an EMBL/GenBank/DDBJ whole genome shotgun (WGS) entry which is preliminary data.</text>
</comment>
<dbReference type="EMBL" id="VHSG01000002">
    <property type="protein sequence ID" value="TQV86044.1"/>
    <property type="molecule type" value="Genomic_DNA"/>
</dbReference>
<gene>
    <name evidence="2" type="ORF">FKG94_00345</name>
</gene>
<dbReference type="AlphaFoldDB" id="A0A545U995"/>
<proteinExistence type="predicted"/>
<organism evidence="2 3">
    <name type="scientific">Exilibacterium tricleocarpae</name>
    <dbReference type="NCBI Taxonomy" id="2591008"/>
    <lineage>
        <taxon>Bacteria</taxon>
        <taxon>Pseudomonadati</taxon>
        <taxon>Pseudomonadota</taxon>
        <taxon>Gammaproteobacteria</taxon>
        <taxon>Cellvibrionales</taxon>
        <taxon>Cellvibrionaceae</taxon>
        <taxon>Exilibacterium</taxon>
    </lineage>
</organism>
<feature type="domain" description="Peptidase M28" evidence="1">
    <location>
        <begin position="218"/>
        <end position="400"/>
    </location>
</feature>
<dbReference type="Proteomes" id="UP000319732">
    <property type="component" value="Unassembled WGS sequence"/>
</dbReference>
<dbReference type="OrthoDB" id="9789219at2"/>
<sequence length="412" mass="44530">MNILEPQLNTRYCDLVAAHLKYLTVDTRDRSVGCQGNHEATRYVAEFFSAHKWRTEVPSFRALDWHTDGATLTAVDGTEFHVFASPYARGCDVHAPLTAVSTVEALEKADTANKLLLLHGPIAATPLMPKNFPFYSVEEHQKIIALLEKSDAVGIICATTRDSVAAGGVYPAPMIEDGDFIIPSVFTSQEEGERLLQCVGQNLTLISQSRQIPTRAANVIGRINEGALQRIVVTAHIDAKKGVPGALDNGTGIATLLLLSELLADYKGSFCIELVALNGEDHYAVPGQVAYMTTNRNTFDAVALNINVDGVGYIEGETAFSLFDLPADMEQSAEIELLSQPGACKGILWPQGDHSMFVQSGCPALAVTSNWLLENMAVQTITHTNSDNISLVAPDKVVSCAISLKRFIEAIS</sequence>
<dbReference type="Gene3D" id="3.40.630.10">
    <property type="entry name" value="Zn peptidases"/>
    <property type="match status" value="1"/>
</dbReference>